<keyword evidence="6" id="KW-0808">Transferase</keyword>
<sequence>MAIPLVDLKAQYLSIKEEIDAAIARVINKTAFILGDEVKQFETEFASFSGSTYCVGVSSGTAALALSLRALGVGPGDEVITSTMTFTASAEAIFHVGARPVFVDIDPKTFCMDPSLIEAAITPRTKALMPVHLYGNPCDMDPIMEIAKKYGLKVVEDAAQAHGAKYKGTPVGVIGDIGCFSFYPGKNLGAYGDAGAVVTNNKELADKVRLLRDHGRTTKYEHIEVGYGERIDALQAAILSAKLKHLTEWTEARRKWALLYDENLKNLPVKIVEPTNESFAVYHIYAIAVDRRDALLKYLHDQRIQAGIHYPIPLHLQPCYESLGYKRGSLPVSEWAAESEISLPIYPEIGEEKVAAVVEALAKFFDA</sequence>
<dbReference type="CDD" id="cd00616">
    <property type="entry name" value="AHBA_syn"/>
    <property type="match status" value="1"/>
</dbReference>
<dbReference type="InterPro" id="IPR015421">
    <property type="entry name" value="PyrdxlP-dep_Trfase_major"/>
</dbReference>
<organism evidence="6">
    <name type="scientific">Candidatus Fermentithermobacillus carboniphilus</name>
    <dbReference type="NCBI Taxonomy" id="3085328"/>
    <lineage>
        <taxon>Bacteria</taxon>
        <taxon>Bacillati</taxon>
        <taxon>Bacillota</taxon>
        <taxon>Candidatus Fermentithermobacillia</taxon>
        <taxon>Candidatus Fermentithermobacillales</taxon>
        <taxon>Candidatus Fermentithermobacillaceae</taxon>
        <taxon>Candidatus Fermentithermobacillus</taxon>
    </lineage>
</organism>
<reference evidence="6" key="2">
    <citation type="journal article" date="2023" name="Biology">
        <title>Prokaryotic Life Associated with Coal-Fire Gas Vents Revealed by Metagenomics.</title>
        <authorList>
            <person name="Kadnikov V.V."/>
            <person name="Mardanov A.V."/>
            <person name="Beletsky A.V."/>
            <person name="Karnachuk O.V."/>
            <person name="Ravin N.V."/>
        </authorList>
    </citation>
    <scope>NUCLEOTIDE SEQUENCE</scope>
    <source>
        <strain evidence="6">Bu02</strain>
    </source>
</reference>
<evidence type="ECO:0000256" key="2">
    <source>
        <dbReference type="ARBA" id="ARBA00037999"/>
    </source>
</evidence>
<keyword evidence="1 4" id="KW-0663">Pyridoxal phosphate</keyword>
<comment type="similarity">
    <text evidence="2 5">Belongs to the DegT/DnrJ/EryC1 family.</text>
</comment>
<evidence type="ECO:0000256" key="4">
    <source>
        <dbReference type="PIRSR" id="PIRSR000390-2"/>
    </source>
</evidence>
<dbReference type="KEGG" id="fcz:IMF26_04585"/>
<proteinExistence type="inferred from homology"/>
<dbReference type="GO" id="GO:0000271">
    <property type="term" value="P:polysaccharide biosynthetic process"/>
    <property type="evidence" value="ECO:0007669"/>
    <property type="project" value="TreeGrafter"/>
</dbReference>
<dbReference type="PIRSF" id="PIRSF000390">
    <property type="entry name" value="PLP_StrS"/>
    <property type="match status" value="1"/>
</dbReference>
<dbReference type="Gene3D" id="3.40.640.10">
    <property type="entry name" value="Type I PLP-dependent aspartate aminotransferase-like (Major domain)"/>
    <property type="match status" value="1"/>
</dbReference>
<name>A0AAT9LDW6_9FIRM</name>
<accession>A0AAT9LDW6</accession>
<keyword evidence="6" id="KW-0032">Aminotransferase</keyword>
<evidence type="ECO:0000256" key="5">
    <source>
        <dbReference type="RuleBase" id="RU004508"/>
    </source>
</evidence>
<dbReference type="FunFam" id="3.40.640.10:FF:000089">
    <property type="entry name" value="Aminotransferase, DegT/DnrJ/EryC1/StrS family"/>
    <property type="match status" value="1"/>
</dbReference>
<feature type="modified residue" description="N6-(pyridoxal phosphate)lysine" evidence="4">
    <location>
        <position position="186"/>
    </location>
</feature>
<reference evidence="6" key="1">
    <citation type="submission" date="2020-10" db="EMBL/GenBank/DDBJ databases">
        <authorList>
            <person name="Kadnikov V."/>
            <person name="Beletsky A.V."/>
            <person name="Mardanov A.V."/>
            <person name="Karnachuk O.V."/>
            <person name="Ravin N.V."/>
        </authorList>
    </citation>
    <scope>NUCLEOTIDE SEQUENCE</scope>
    <source>
        <strain evidence="6">Bu02</strain>
    </source>
</reference>
<dbReference type="Pfam" id="PF01041">
    <property type="entry name" value="DegT_DnrJ_EryC1"/>
    <property type="match status" value="1"/>
</dbReference>
<gene>
    <name evidence="6" type="ORF">IMF26_04585</name>
</gene>
<dbReference type="EMBL" id="CP062796">
    <property type="protein sequence ID" value="QUL99335.1"/>
    <property type="molecule type" value="Genomic_DNA"/>
</dbReference>
<dbReference type="Gene3D" id="3.90.1150.10">
    <property type="entry name" value="Aspartate Aminotransferase, domain 1"/>
    <property type="match status" value="1"/>
</dbReference>
<dbReference type="InterPro" id="IPR015422">
    <property type="entry name" value="PyrdxlP-dep_Trfase_small"/>
</dbReference>
<evidence type="ECO:0000256" key="3">
    <source>
        <dbReference type="PIRSR" id="PIRSR000390-1"/>
    </source>
</evidence>
<dbReference type="GO" id="GO:0030170">
    <property type="term" value="F:pyridoxal phosphate binding"/>
    <property type="evidence" value="ECO:0007669"/>
    <property type="project" value="TreeGrafter"/>
</dbReference>
<dbReference type="PANTHER" id="PTHR30244">
    <property type="entry name" value="TRANSAMINASE"/>
    <property type="match status" value="1"/>
</dbReference>
<dbReference type="SUPFAM" id="SSF53383">
    <property type="entry name" value="PLP-dependent transferases"/>
    <property type="match status" value="1"/>
</dbReference>
<feature type="active site" description="Proton acceptor" evidence="3">
    <location>
        <position position="186"/>
    </location>
</feature>
<evidence type="ECO:0000313" key="6">
    <source>
        <dbReference type="EMBL" id="QUL99335.1"/>
    </source>
</evidence>
<evidence type="ECO:0000256" key="1">
    <source>
        <dbReference type="ARBA" id="ARBA00022898"/>
    </source>
</evidence>
<dbReference type="InterPro" id="IPR000653">
    <property type="entry name" value="DegT/StrS_aminotransferase"/>
</dbReference>
<protein>
    <submittedName>
        <fullName evidence="6">DegT/DnrJ/EryC1/StrS family aminotransferase</fullName>
    </submittedName>
</protein>
<dbReference type="GO" id="GO:0008483">
    <property type="term" value="F:transaminase activity"/>
    <property type="evidence" value="ECO:0007669"/>
    <property type="project" value="UniProtKB-KW"/>
</dbReference>
<dbReference type="PANTHER" id="PTHR30244:SF36">
    <property type="entry name" value="3-OXO-GLUCOSE-6-PHOSPHATE:GLUTAMATE AMINOTRANSFERASE"/>
    <property type="match status" value="1"/>
</dbReference>
<dbReference type="AlphaFoldDB" id="A0AAT9LDW6"/>
<dbReference type="InterPro" id="IPR015424">
    <property type="entry name" value="PyrdxlP-dep_Trfase"/>
</dbReference>